<name>A0A2P2PAJ8_RHIMU</name>
<sequence length="40" mass="4778">MQVMNILNSFNTFENILQHGNIDLFWSPVHQYIKYISKHG</sequence>
<dbReference type="AlphaFoldDB" id="A0A2P2PAJ8"/>
<protein>
    <submittedName>
        <fullName evidence="1">Uncharacterized protein</fullName>
    </submittedName>
</protein>
<reference evidence="1" key="1">
    <citation type="submission" date="2018-02" db="EMBL/GenBank/DDBJ databases">
        <title>Rhizophora mucronata_Transcriptome.</title>
        <authorList>
            <person name="Meera S.P."/>
            <person name="Sreeshan A."/>
            <person name="Augustine A."/>
        </authorList>
    </citation>
    <scope>NUCLEOTIDE SEQUENCE</scope>
    <source>
        <tissue evidence="1">Leaf</tissue>
    </source>
</reference>
<organism evidence="1">
    <name type="scientific">Rhizophora mucronata</name>
    <name type="common">Asiatic mangrove</name>
    <dbReference type="NCBI Taxonomy" id="61149"/>
    <lineage>
        <taxon>Eukaryota</taxon>
        <taxon>Viridiplantae</taxon>
        <taxon>Streptophyta</taxon>
        <taxon>Embryophyta</taxon>
        <taxon>Tracheophyta</taxon>
        <taxon>Spermatophyta</taxon>
        <taxon>Magnoliopsida</taxon>
        <taxon>eudicotyledons</taxon>
        <taxon>Gunneridae</taxon>
        <taxon>Pentapetalae</taxon>
        <taxon>rosids</taxon>
        <taxon>fabids</taxon>
        <taxon>Malpighiales</taxon>
        <taxon>Rhizophoraceae</taxon>
        <taxon>Rhizophora</taxon>
    </lineage>
</organism>
<accession>A0A2P2PAJ8</accession>
<evidence type="ECO:0000313" key="1">
    <source>
        <dbReference type="EMBL" id="MBX51673.1"/>
    </source>
</evidence>
<dbReference type="EMBL" id="GGEC01071189">
    <property type="protein sequence ID" value="MBX51673.1"/>
    <property type="molecule type" value="Transcribed_RNA"/>
</dbReference>
<proteinExistence type="predicted"/>